<reference evidence="7" key="1">
    <citation type="journal article" date="2022" name="Pest Manag. Sci.">
        <title>Glutamicibacter halophytocola-mediated host fitness of potato tuber moth on Solanaceae crops.</title>
        <authorList>
            <person name="Wang W."/>
            <person name="Xiao G."/>
            <person name="Du G."/>
            <person name="Chang L."/>
            <person name="Yang Y."/>
            <person name="Ye J."/>
            <person name="Chen B."/>
        </authorList>
    </citation>
    <scope>NUCLEOTIDE SEQUENCE</scope>
    <source>
        <strain evidence="7">S2</strain>
    </source>
</reference>
<dbReference type="CDD" id="cd02883">
    <property type="entry name" value="NUDIX_Hydrolase"/>
    <property type="match status" value="1"/>
</dbReference>
<keyword evidence="6" id="KW-0464">Manganese</keyword>
<dbReference type="SUPFAM" id="SSF55811">
    <property type="entry name" value="Nudix"/>
    <property type="match status" value="1"/>
</dbReference>
<dbReference type="PANTHER" id="PTHR12318:SF0">
    <property type="entry name" value="ACYL-COENZYME A DIPHOSPHATASE NUDT19"/>
    <property type="match status" value="1"/>
</dbReference>
<dbReference type="Proteomes" id="UP001060018">
    <property type="component" value="Chromosome"/>
</dbReference>
<evidence type="ECO:0000256" key="2">
    <source>
        <dbReference type="ARBA" id="ARBA00001946"/>
    </source>
</evidence>
<gene>
    <name evidence="7" type="ORF">NUH22_12600</name>
</gene>
<evidence type="ECO:0000256" key="1">
    <source>
        <dbReference type="ARBA" id="ARBA00001936"/>
    </source>
</evidence>
<protein>
    <submittedName>
        <fullName evidence="7">NUDIX hydrolase</fullName>
    </submittedName>
</protein>
<evidence type="ECO:0000256" key="6">
    <source>
        <dbReference type="ARBA" id="ARBA00023211"/>
    </source>
</evidence>
<name>A0AA95BS42_9MICC</name>
<comment type="cofactor">
    <cofactor evidence="1">
        <name>Mn(2+)</name>
        <dbReference type="ChEBI" id="CHEBI:29035"/>
    </cofactor>
</comment>
<evidence type="ECO:0000313" key="7">
    <source>
        <dbReference type="EMBL" id="UUX58138.1"/>
    </source>
</evidence>
<evidence type="ECO:0000313" key="8">
    <source>
        <dbReference type="Proteomes" id="UP001060018"/>
    </source>
</evidence>
<evidence type="ECO:0000256" key="5">
    <source>
        <dbReference type="ARBA" id="ARBA00022842"/>
    </source>
</evidence>
<dbReference type="EMBL" id="CP102487">
    <property type="protein sequence ID" value="UUX58138.1"/>
    <property type="molecule type" value="Genomic_DNA"/>
</dbReference>
<evidence type="ECO:0000256" key="4">
    <source>
        <dbReference type="ARBA" id="ARBA00022801"/>
    </source>
</evidence>
<organism evidence="7 8">
    <name type="scientific">Glutamicibacter halophytocola</name>
    <dbReference type="NCBI Taxonomy" id="1933880"/>
    <lineage>
        <taxon>Bacteria</taxon>
        <taxon>Bacillati</taxon>
        <taxon>Actinomycetota</taxon>
        <taxon>Actinomycetes</taxon>
        <taxon>Micrococcales</taxon>
        <taxon>Micrococcaceae</taxon>
        <taxon>Glutamicibacter</taxon>
    </lineage>
</organism>
<comment type="cofactor">
    <cofactor evidence="2">
        <name>Mg(2+)</name>
        <dbReference type="ChEBI" id="CHEBI:18420"/>
    </cofactor>
</comment>
<keyword evidence="3" id="KW-0479">Metal-binding</keyword>
<keyword evidence="4 7" id="KW-0378">Hydrolase</keyword>
<sequence length="328" mass="36458">MSSSPQLPVARPAKAFPCGPRSGMVRRVFDLPPHQIPTAENWFTFGSRTPRSPRRASSVCLVRDCSKGVETYLTFRPGGSPMGNVAFPGGSHEASDRATYQWFGPSLSQWSKRMDVLDQQLVQAHIVCAIRELFEETGILLAGTDEQSIIEMTDPEEWMGAREAIAGQDLPFDEFLRRRGLGLRTDLLRPVSHWLNPNFALRRFDTWYFAATVPNRQEATLLRGKGKWGGWQVASGVLAQRNTSELGDLVGQPNTVGLNFSRISYPAVEMMLEAMSEANGVVAYLSRARSLDLKHPDLLVRDGIYYLEVLGSMSAESSRPWQAAAGRQ</sequence>
<dbReference type="GO" id="GO:0016818">
    <property type="term" value="F:hydrolase activity, acting on acid anhydrides, in phosphorus-containing anhydrides"/>
    <property type="evidence" value="ECO:0007669"/>
    <property type="project" value="InterPro"/>
</dbReference>
<dbReference type="InterPro" id="IPR015797">
    <property type="entry name" value="NUDIX_hydrolase-like_dom_sf"/>
</dbReference>
<dbReference type="InterPro" id="IPR039121">
    <property type="entry name" value="NUDT19"/>
</dbReference>
<evidence type="ECO:0000256" key="3">
    <source>
        <dbReference type="ARBA" id="ARBA00022723"/>
    </source>
</evidence>
<proteinExistence type="predicted"/>
<accession>A0AA95BS42</accession>
<keyword evidence="5" id="KW-0460">Magnesium</keyword>
<dbReference type="GO" id="GO:0046872">
    <property type="term" value="F:metal ion binding"/>
    <property type="evidence" value="ECO:0007669"/>
    <property type="project" value="UniProtKB-KW"/>
</dbReference>
<dbReference type="PANTHER" id="PTHR12318">
    <property type="entry name" value="TESTOSTERONE-REGULATED PROTEIN RP2"/>
    <property type="match status" value="1"/>
</dbReference>
<dbReference type="Gene3D" id="3.90.79.10">
    <property type="entry name" value="Nucleoside Triphosphate Pyrophosphohydrolase"/>
    <property type="match status" value="1"/>
</dbReference>
<dbReference type="AlphaFoldDB" id="A0AA95BS42"/>